<gene>
    <name evidence="3" type="ORF">B0T46_02275</name>
</gene>
<dbReference type="Proteomes" id="UP000188836">
    <property type="component" value="Unassembled WGS sequence"/>
</dbReference>
<sequence length="376" mass="40102">MLGVFALVITAALTMFSGGFTTHKPVTIEVPRSGLVLDPEAKVEFRGIEIGRVDEIDTASDGVRLRLELDPDLMRLVPANAGVDIRSTTVFGAKYVNFVEPAQPSGTLRPGAVLHGESVTVEFNTLFQHLTEVLAMIEPAELNATLTAIGTALQGRGTELGDLLVRSDTYLRDINPSLPALRRDLQTGAQVTNLYADTAPGLLRTVDNATVTGAAITDNPENLDNLLLNTIGLAETTGAVLHDSEQPLITALDLLRPTSELLYNYRTGIDCTIRGLAEAMPLAEDLVGGRRPGASFNASFMYGAEAYKYPEDLAKVNATGGPDCTGVLDRTPGSHADYVVTDTAEVTPFVPSTRIHQNHPTVFQLLFAGLPGVPSP</sequence>
<evidence type="ECO:0000313" key="3">
    <source>
        <dbReference type="EMBL" id="ONM50813.1"/>
    </source>
</evidence>
<feature type="domain" description="Mce/MlaD" evidence="1">
    <location>
        <begin position="24"/>
        <end position="99"/>
    </location>
</feature>
<feature type="domain" description="Mammalian cell entry C-terminal" evidence="2">
    <location>
        <begin position="107"/>
        <end position="322"/>
    </location>
</feature>
<dbReference type="NCBIfam" id="TIGR00996">
    <property type="entry name" value="Mtu_fam_mce"/>
    <property type="match status" value="1"/>
</dbReference>
<dbReference type="InterPro" id="IPR024516">
    <property type="entry name" value="Mce_C"/>
</dbReference>
<dbReference type="AlphaFoldDB" id="A0A1W0B8Y3"/>
<organism evidence="3 4">
    <name type="scientific">Nocardia donostiensis</name>
    <dbReference type="NCBI Taxonomy" id="1538463"/>
    <lineage>
        <taxon>Bacteria</taxon>
        <taxon>Bacillati</taxon>
        <taxon>Actinomycetota</taxon>
        <taxon>Actinomycetes</taxon>
        <taxon>Mycobacteriales</taxon>
        <taxon>Nocardiaceae</taxon>
        <taxon>Nocardia</taxon>
    </lineage>
</organism>
<name>A0A1W0B8Y3_9NOCA</name>
<reference evidence="3 4" key="1">
    <citation type="journal article" date="2016" name="Antonie Van Leeuwenhoek">
        <title>Nocardia donostiensis sp. nov., isolated from human respiratory specimens.</title>
        <authorList>
            <person name="Ercibengoa M."/>
            <person name="Bell M."/>
            <person name="Marimon J.M."/>
            <person name="Humrighouse B."/>
            <person name="Klenk H.P."/>
            <person name="Potter G."/>
            <person name="Perez-Trallero E."/>
        </authorList>
    </citation>
    <scope>NUCLEOTIDE SEQUENCE [LARGE SCALE GENOMIC DNA]</scope>
    <source>
        <strain evidence="3 4">X1655</strain>
    </source>
</reference>
<evidence type="ECO:0000259" key="2">
    <source>
        <dbReference type="Pfam" id="PF11887"/>
    </source>
</evidence>
<protein>
    <submittedName>
        <fullName evidence="3">Mce family protein</fullName>
    </submittedName>
</protein>
<dbReference type="RefSeq" id="WP_077114792.1">
    <property type="nucleotide sequence ID" value="NZ_MUMY01000001.1"/>
</dbReference>
<evidence type="ECO:0000259" key="1">
    <source>
        <dbReference type="Pfam" id="PF02470"/>
    </source>
</evidence>
<dbReference type="PANTHER" id="PTHR33371:SF19">
    <property type="entry name" value="MCE-FAMILY PROTEIN MCE4A"/>
    <property type="match status" value="1"/>
</dbReference>
<proteinExistence type="predicted"/>
<dbReference type="Pfam" id="PF02470">
    <property type="entry name" value="MlaD"/>
    <property type="match status" value="1"/>
</dbReference>
<comment type="caution">
    <text evidence="3">The sequence shown here is derived from an EMBL/GenBank/DDBJ whole genome shotgun (WGS) entry which is preliminary data.</text>
</comment>
<dbReference type="EMBL" id="MUMY01000001">
    <property type="protein sequence ID" value="ONM50813.1"/>
    <property type="molecule type" value="Genomic_DNA"/>
</dbReference>
<accession>A0A1W0B8Y3</accession>
<dbReference type="InterPro" id="IPR003399">
    <property type="entry name" value="Mce/MlaD"/>
</dbReference>
<dbReference type="Pfam" id="PF11887">
    <property type="entry name" value="Mce4_CUP1"/>
    <property type="match status" value="1"/>
</dbReference>
<dbReference type="PANTHER" id="PTHR33371">
    <property type="entry name" value="INTERMEMBRANE PHOSPHOLIPID TRANSPORT SYSTEM BINDING PROTEIN MLAD-RELATED"/>
    <property type="match status" value="1"/>
</dbReference>
<dbReference type="InterPro" id="IPR005693">
    <property type="entry name" value="Mce"/>
</dbReference>
<dbReference type="GO" id="GO:0051701">
    <property type="term" value="P:biological process involved in interaction with host"/>
    <property type="evidence" value="ECO:0007669"/>
    <property type="project" value="TreeGrafter"/>
</dbReference>
<dbReference type="GO" id="GO:0005576">
    <property type="term" value="C:extracellular region"/>
    <property type="evidence" value="ECO:0007669"/>
    <property type="project" value="TreeGrafter"/>
</dbReference>
<dbReference type="STRING" id="1538463.B0T36_24330"/>
<keyword evidence="4" id="KW-1185">Reference proteome</keyword>
<evidence type="ECO:0000313" key="4">
    <source>
        <dbReference type="Proteomes" id="UP000188836"/>
    </source>
</evidence>
<dbReference type="InterPro" id="IPR052336">
    <property type="entry name" value="MlaD_Phospholipid_Transporter"/>
</dbReference>